<dbReference type="AlphaFoldDB" id="A0AAD5IP14"/>
<organism evidence="2 3">
    <name type="scientific">Acer negundo</name>
    <name type="common">Box elder</name>
    <dbReference type="NCBI Taxonomy" id="4023"/>
    <lineage>
        <taxon>Eukaryota</taxon>
        <taxon>Viridiplantae</taxon>
        <taxon>Streptophyta</taxon>
        <taxon>Embryophyta</taxon>
        <taxon>Tracheophyta</taxon>
        <taxon>Spermatophyta</taxon>
        <taxon>Magnoliopsida</taxon>
        <taxon>eudicotyledons</taxon>
        <taxon>Gunneridae</taxon>
        <taxon>Pentapetalae</taxon>
        <taxon>rosids</taxon>
        <taxon>malvids</taxon>
        <taxon>Sapindales</taxon>
        <taxon>Sapindaceae</taxon>
        <taxon>Hippocastanoideae</taxon>
        <taxon>Acereae</taxon>
        <taxon>Acer</taxon>
    </lineage>
</organism>
<protein>
    <submittedName>
        <fullName evidence="2">Uncharacterized protein</fullName>
    </submittedName>
</protein>
<evidence type="ECO:0000313" key="3">
    <source>
        <dbReference type="Proteomes" id="UP001064489"/>
    </source>
</evidence>
<name>A0AAD5IP14_ACENE</name>
<reference evidence="2" key="1">
    <citation type="journal article" date="2022" name="Plant J.">
        <title>Strategies of tolerance reflected in two North American maple genomes.</title>
        <authorList>
            <person name="McEvoy S.L."/>
            <person name="Sezen U.U."/>
            <person name="Trouern-Trend A."/>
            <person name="McMahon S.M."/>
            <person name="Schaberg P.G."/>
            <person name="Yang J."/>
            <person name="Wegrzyn J.L."/>
            <person name="Swenson N.G."/>
        </authorList>
    </citation>
    <scope>NUCLEOTIDE SEQUENCE</scope>
    <source>
        <strain evidence="2">91603</strain>
    </source>
</reference>
<reference evidence="2" key="2">
    <citation type="submission" date="2023-02" db="EMBL/GenBank/DDBJ databases">
        <authorList>
            <person name="Swenson N.G."/>
            <person name="Wegrzyn J.L."/>
            <person name="Mcevoy S.L."/>
        </authorList>
    </citation>
    <scope>NUCLEOTIDE SEQUENCE</scope>
    <source>
        <strain evidence="2">91603</strain>
        <tissue evidence="2">Leaf</tissue>
    </source>
</reference>
<keyword evidence="1" id="KW-0812">Transmembrane</keyword>
<sequence>MYWLEFATVAFQGDGLWTVSVLFLLVGVGGGVGWGVELMHSAGGTSLLAGLADADEGLCPILKLSVYCQKLQLSYNLQLWRLAVTLANKAFAEIDT</sequence>
<gene>
    <name evidence="2" type="ORF">LWI28_004805</name>
</gene>
<keyword evidence="1" id="KW-1133">Transmembrane helix</keyword>
<comment type="caution">
    <text evidence="2">The sequence shown here is derived from an EMBL/GenBank/DDBJ whole genome shotgun (WGS) entry which is preliminary data.</text>
</comment>
<keyword evidence="1" id="KW-0472">Membrane</keyword>
<evidence type="ECO:0000256" key="1">
    <source>
        <dbReference type="SAM" id="Phobius"/>
    </source>
</evidence>
<dbReference type="Proteomes" id="UP001064489">
    <property type="component" value="Chromosome 8"/>
</dbReference>
<evidence type="ECO:0000313" key="2">
    <source>
        <dbReference type="EMBL" id="KAI9173684.1"/>
    </source>
</evidence>
<feature type="transmembrane region" description="Helical" evidence="1">
    <location>
        <begin position="15"/>
        <end position="36"/>
    </location>
</feature>
<proteinExistence type="predicted"/>
<keyword evidence="3" id="KW-1185">Reference proteome</keyword>
<dbReference type="EMBL" id="JAJSOW010000103">
    <property type="protein sequence ID" value="KAI9173684.1"/>
    <property type="molecule type" value="Genomic_DNA"/>
</dbReference>
<accession>A0AAD5IP14</accession>